<keyword evidence="1" id="KW-1133">Transmembrane helix</keyword>
<feature type="transmembrane region" description="Helical" evidence="1">
    <location>
        <begin position="247"/>
        <end position="274"/>
    </location>
</feature>
<dbReference type="Pfam" id="PF21534">
    <property type="entry name" value="Rost"/>
    <property type="match status" value="1"/>
</dbReference>
<sequence length="298" mass="32895">MTCGQRMRSEFRLKSFGLTHSDRHVFTRTPWLSNQLPFVLYRAAACLYQVIVYSTIHATDGKFRPKSLAFLTEWGYLLLTVHIVLSAGLCFGDYYNSRSQREAAPDDALYLTGSTTGNAAATGDLTTHTSLGQDSAQTPQLAWHYKLYWALYNVSFSWGICITILFWTLETPDISAGSIFAHAINSVTIVIDVMVSGLPCRLLHFVYPLTFGVVYILFTVVYWAAGGTGLDGQPYIYPFLDYGGNPVLAAIVAVLAVLVAIPLCHCIVFGLVVARESVVRLFKKRSSRGSQNVILAAL</sequence>
<keyword evidence="1" id="KW-0472">Membrane</keyword>
<feature type="transmembrane region" description="Helical" evidence="1">
    <location>
        <begin position="76"/>
        <end position="95"/>
    </location>
</feature>
<proteinExistence type="predicted"/>
<dbReference type="PANTHER" id="PTHR12242">
    <property type="entry name" value="OS02G0130600 PROTEIN-RELATED"/>
    <property type="match status" value="1"/>
</dbReference>
<dbReference type="OrthoDB" id="419711at2759"/>
<protein>
    <submittedName>
        <fullName evidence="3">Protein rolling stone-like</fullName>
    </submittedName>
</protein>
<dbReference type="PANTHER" id="PTHR12242:SF45">
    <property type="entry name" value="MARVEL DOMAIN-CONTAINING PROTEIN"/>
    <property type="match status" value="1"/>
</dbReference>
<keyword evidence="2" id="KW-1185">Reference proteome</keyword>
<dbReference type="RefSeq" id="XP_035698721.1">
    <property type="nucleotide sequence ID" value="XM_035842828.1"/>
</dbReference>
<evidence type="ECO:0000313" key="2">
    <source>
        <dbReference type="Proteomes" id="UP000001554"/>
    </source>
</evidence>
<evidence type="ECO:0000313" key="3">
    <source>
        <dbReference type="RefSeq" id="XP_035698721.1"/>
    </source>
</evidence>
<feature type="transmembrane region" description="Helical" evidence="1">
    <location>
        <begin position="179"/>
        <end position="198"/>
    </location>
</feature>
<reference evidence="3" key="2">
    <citation type="submission" date="2025-08" db="UniProtKB">
        <authorList>
            <consortium name="RefSeq"/>
        </authorList>
    </citation>
    <scope>IDENTIFICATION</scope>
    <source>
        <strain evidence="3">S238N-H82</strain>
        <tissue evidence="3">Testes</tissue>
    </source>
</reference>
<evidence type="ECO:0000256" key="1">
    <source>
        <dbReference type="SAM" id="Phobius"/>
    </source>
</evidence>
<dbReference type="GeneID" id="118431586"/>
<dbReference type="AlphaFoldDB" id="A0A9J7NBW3"/>
<accession>A0A9J7NBW3</accession>
<dbReference type="KEGG" id="bfo:118431586"/>
<organism evidence="2 3">
    <name type="scientific">Branchiostoma floridae</name>
    <name type="common">Florida lancelet</name>
    <name type="synonym">Amphioxus</name>
    <dbReference type="NCBI Taxonomy" id="7739"/>
    <lineage>
        <taxon>Eukaryota</taxon>
        <taxon>Metazoa</taxon>
        <taxon>Chordata</taxon>
        <taxon>Cephalochordata</taxon>
        <taxon>Leptocardii</taxon>
        <taxon>Amphioxiformes</taxon>
        <taxon>Branchiostomatidae</taxon>
        <taxon>Branchiostoma</taxon>
    </lineage>
</organism>
<feature type="transmembrane region" description="Helical" evidence="1">
    <location>
        <begin position="147"/>
        <end position="167"/>
    </location>
</feature>
<feature type="transmembrane region" description="Helical" evidence="1">
    <location>
        <begin position="205"/>
        <end position="225"/>
    </location>
</feature>
<dbReference type="Proteomes" id="UP000001554">
    <property type="component" value="Chromosome 15"/>
</dbReference>
<name>A0A9J7NBW3_BRAFL</name>
<reference evidence="2" key="1">
    <citation type="journal article" date="2020" name="Nat. Ecol. Evol.">
        <title>Deeply conserved synteny resolves early events in vertebrate evolution.</title>
        <authorList>
            <person name="Simakov O."/>
            <person name="Marletaz F."/>
            <person name="Yue J.X."/>
            <person name="O'Connell B."/>
            <person name="Jenkins J."/>
            <person name="Brandt A."/>
            <person name="Calef R."/>
            <person name="Tung C.H."/>
            <person name="Huang T.K."/>
            <person name="Schmutz J."/>
            <person name="Satoh N."/>
            <person name="Yu J.K."/>
            <person name="Putnam N.H."/>
            <person name="Green R.E."/>
            <person name="Rokhsar D.S."/>
        </authorList>
    </citation>
    <scope>NUCLEOTIDE SEQUENCE [LARGE SCALE GENOMIC DNA]</scope>
    <source>
        <strain evidence="2">S238N-H82</strain>
    </source>
</reference>
<feature type="transmembrane region" description="Helical" evidence="1">
    <location>
        <begin position="38"/>
        <end position="56"/>
    </location>
</feature>
<keyword evidence="1" id="KW-0812">Transmembrane</keyword>
<dbReference type="GO" id="GO:0016020">
    <property type="term" value="C:membrane"/>
    <property type="evidence" value="ECO:0000318"/>
    <property type="project" value="GO_Central"/>
</dbReference>
<gene>
    <name evidence="3" type="primary">LOC118431586</name>
</gene>
<dbReference type="OMA" id="HIMCIIM"/>
<dbReference type="InterPro" id="IPR049352">
    <property type="entry name" value="Rost"/>
</dbReference>